<name>A0AAV4IFT7_9GAST</name>
<feature type="non-terminal residue" evidence="1">
    <location>
        <position position="334"/>
    </location>
</feature>
<dbReference type="EMBL" id="BMAT01009549">
    <property type="protein sequence ID" value="GFS08395.1"/>
    <property type="molecule type" value="Genomic_DNA"/>
</dbReference>
<feature type="non-terminal residue" evidence="1">
    <location>
        <position position="1"/>
    </location>
</feature>
<organism evidence="1 2">
    <name type="scientific">Elysia marginata</name>
    <dbReference type="NCBI Taxonomy" id="1093978"/>
    <lineage>
        <taxon>Eukaryota</taxon>
        <taxon>Metazoa</taxon>
        <taxon>Spiralia</taxon>
        <taxon>Lophotrochozoa</taxon>
        <taxon>Mollusca</taxon>
        <taxon>Gastropoda</taxon>
        <taxon>Heterobranchia</taxon>
        <taxon>Euthyneura</taxon>
        <taxon>Panpulmonata</taxon>
        <taxon>Sacoglossa</taxon>
        <taxon>Placobranchoidea</taxon>
        <taxon>Plakobranchidae</taxon>
        <taxon>Elysia</taxon>
    </lineage>
</organism>
<comment type="caution">
    <text evidence="1">The sequence shown here is derived from an EMBL/GenBank/DDBJ whole genome shotgun (WGS) entry which is preliminary data.</text>
</comment>
<dbReference type="Gene3D" id="1.20.120.20">
    <property type="entry name" value="Apolipoprotein"/>
    <property type="match status" value="1"/>
</dbReference>
<keyword evidence="2" id="KW-1185">Reference proteome</keyword>
<evidence type="ECO:0000313" key="1">
    <source>
        <dbReference type="EMBL" id="GFS08395.1"/>
    </source>
</evidence>
<accession>A0AAV4IFT7</accession>
<sequence>LVKVEGQLTGERATLRLWLYKQEDCRAEYSFKVVQVDGQGRQLLSNSHLLQQTWDGDHGRITQVDSGAVWSPVVAMNILLAVQKIDNKLSQACSAANDPWQPRDQALENRIEDKIASLENRLENELYSLENRLEDKMASFERSVQNDIVKLHSKLGDIIADQMSAVKSELTTAVARQESTLETTMKSSISDNLATLRKDLEENILDKIDLEAAYLHSDLNATTIALSSVENSLSLFQVAATNGKTDCVQNVEETLRNISLASQDSTQTLKAQLSSMKQSLQQNIQQIATDRNNSHMTGCSDHRDVLFETQANVTKSLQSIMTDSLTLKSCEKNR</sequence>
<evidence type="ECO:0000313" key="2">
    <source>
        <dbReference type="Proteomes" id="UP000762676"/>
    </source>
</evidence>
<gene>
    <name evidence="1" type="ORF">ElyMa_004755300</name>
</gene>
<protein>
    <submittedName>
        <fullName evidence="1">Uncharacterized protein</fullName>
    </submittedName>
</protein>
<dbReference type="SUPFAM" id="SSF58113">
    <property type="entry name" value="Apolipoprotein A-I"/>
    <property type="match status" value="1"/>
</dbReference>
<dbReference type="AlphaFoldDB" id="A0AAV4IFT7"/>
<dbReference type="Proteomes" id="UP000762676">
    <property type="component" value="Unassembled WGS sequence"/>
</dbReference>
<proteinExistence type="predicted"/>
<reference evidence="1 2" key="1">
    <citation type="journal article" date="2021" name="Elife">
        <title>Chloroplast acquisition without the gene transfer in kleptoplastic sea slugs, Plakobranchus ocellatus.</title>
        <authorList>
            <person name="Maeda T."/>
            <person name="Takahashi S."/>
            <person name="Yoshida T."/>
            <person name="Shimamura S."/>
            <person name="Takaki Y."/>
            <person name="Nagai Y."/>
            <person name="Toyoda A."/>
            <person name="Suzuki Y."/>
            <person name="Arimoto A."/>
            <person name="Ishii H."/>
            <person name="Satoh N."/>
            <person name="Nishiyama T."/>
            <person name="Hasebe M."/>
            <person name="Maruyama T."/>
            <person name="Minagawa J."/>
            <person name="Obokata J."/>
            <person name="Shigenobu S."/>
        </authorList>
    </citation>
    <scope>NUCLEOTIDE SEQUENCE [LARGE SCALE GENOMIC DNA]</scope>
</reference>